<accession>A0A2D2LXH0</accession>
<name>A0A2D2LXH0_FAUOS</name>
<feature type="region of interest" description="Disordered" evidence="1">
    <location>
        <begin position="289"/>
        <end position="309"/>
    </location>
</feature>
<gene>
    <name evidence="4" type="ORF">E6P75_08370</name>
    <name evidence="3" type="ORF">NP7_10190</name>
</gene>
<dbReference type="EMBL" id="SSCJ01000007">
    <property type="protein sequence ID" value="MDI4510219.1"/>
    <property type="molecule type" value="Genomic_DNA"/>
</dbReference>
<evidence type="ECO:0000313" key="3">
    <source>
        <dbReference type="EMBL" id="ATR79724.1"/>
    </source>
</evidence>
<keyword evidence="2" id="KW-0732">Signal</keyword>
<feature type="compositionally biased region" description="Polar residues" evidence="1">
    <location>
        <begin position="290"/>
        <end position="309"/>
    </location>
</feature>
<sequence length="434" mass="46466">MINFLANKKQIFKPLAIVIATSLSAEAMASCVIDSVHPATAFTGDFAQSQATLSAALNAMDLGVNKALELQTAVVSTAVNTLTSQKAVGTVQLSKAIKDNTQLEATAEQQIAQNERVKKALRDYGPRGMGFEVCKVLAERQKIARTSALVDKDVFRLVNSEVTAAPGRYASSSNALGVRLALHNKLYCTDGQARGNLCSGNAPRPGNDLKAEALFVPALPGSAAYDDKVAFINNMAGLPFDPVPSTQVGTLQGLTYSDLARRVSAIKSTALTTLKTIQSKYSIPADVENDNNQTAASAPNNSQGKNSTTTEKTILASGTTAPAAPANPAQDLPLALQVKKDVNRYLGSGQEYKEWSQTLVSLEEKGVLAEILREKALRLHIQAEEYKTLQQMEAMLAAAASAETYNVGMDNKLERQRQQVVNRNIRRAINGNSQ</sequence>
<reference evidence="3" key="3">
    <citation type="journal article" date="2018" name="Misainmurhag Hoiji">
        <title>Complete genome sequence of multidrug-resistant Moraxella osloensis NP7 with multiple plasmids isolated from human skin.</title>
        <authorList>
            <person name="Ganzorig M."/>
            <person name="Lim J.Y."/>
            <person name="Hwang I."/>
            <person name="Lee K."/>
        </authorList>
    </citation>
    <scope>NUCLEOTIDE SEQUENCE</scope>
    <source>
        <strain evidence="3">NP7</strain>
        <plasmid evidence="3">pNP7-1</plasmid>
    </source>
</reference>
<evidence type="ECO:0000256" key="2">
    <source>
        <dbReference type="SAM" id="SignalP"/>
    </source>
</evidence>
<proteinExistence type="predicted"/>
<protein>
    <submittedName>
        <fullName evidence="3">Uncharacterized protein</fullName>
    </submittedName>
</protein>
<geneLocation type="plasmid" evidence="5">
    <name>pnp7-1</name>
</geneLocation>
<dbReference type="AlphaFoldDB" id="A0A2D2LXH0"/>
<keyword evidence="3" id="KW-0614">Plasmid</keyword>
<dbReference type="EMBL" id="CP024444">
    <property type="protein sequence ID" value="ATR79724.1"/>
    <property type="molecule type" value="Genomic_DNA"/>
</dbReference>
<feature type="signal peptide" evidence="2">
    <location>
        <begin position="1"/>
        <end position="29"/>
    </location>
</feature>
<reference evidence="5" key="1">
    <citation type="submission" date="2017-10" db="EMBL/GenBank/DDBJ databases">
        <title>Complete genome sequence of Moraxella osloensis NP7 isolated from human skin.</title>
        <authorList>
            <person name="Lee K."/>
            <person name="Lim J.Y."/>
            <person name="Hwang I."/>
        </authorList>
    </citation>
    <scope>NUCLEOTIDE SEQUENCE [LARGE SCALE GENOMIC DNA]</scope>
    <source>
        <strain evidence="5">NP7</strain>
        <plasmid evidence="5">pnp7-1</plasmid>
    </source>
</reference>
<geneLocation type="plasmid" evidence="3">
    <name>pNP7-1</name>
</geneLocation>
<feature type="chain" id="PRO_5013763440" evidence="2">
    <location>
        <begin position="30"/>
        <end position="434"/>
    </location>
</feature>
<reference evidence="3" key="2">
    <citation type="journal article" date="2018" name="Genome Announc.">
        <title>Complete Genome Sequences of Three Moraxella osloensis Strains Isolated from Human Skin.</title>
        <authorList>
            <person name="Lim J.Y."/>
            <person name="Hwang I."/>
            <person name="Ganzorig M."/>
            <person name="Huang S.L."/>
            <person name="Cho G.S."/>
            <person name="Franz C.M.A.P."/>
            <person name="Lee K."/>
        </authorList>
    </citation>
    <scope>NUCLEOTIDE SEQUENCE</scope>
    <source>
        <strain evidence="3">NP7</strain>
        <plasmid evidence="3">pNP7-1</plasmid>
    </source>
</reference>
<evidence type="ECO:0000313" key="4">
    <source>
        <dbReference type="EMBL" id="MDI4510219.1"/>
    </source>
</evidence>
<reference evidence="4" key="4">
    <citation type="submission" date="2019-04" db="EMBL/GenBank/DDBJ databases">
        <title>Moraxella osloensis CCUG 73412, isolated from corneal scrapings as causative agent of keratitis.</title>
        <authorList>
            <person name="Connolly G."/>
            <person name="Jaen-Luchoro D."/>
            <person name="Pinyeiro-Iglesias B."/>
            <person name="Curry A."/>
            <person name="Knowles S."/>
            <person name="Moore E.R.B."/>
        </authorList>
    </citation>
    <scope>NUCLEOTIDE SEQUENCE</scope>
    <source>
        <strain evidence="4">CCUG 73412</strain>
    </source>
</reference>
<dbReference type="Proteomes" id="UP000229340">
    <property type="component" value="Plasmid pNP7-1"/>
</dbReference>
<evidence type="ECO:0000313" key="5">
    <source>
        <dbReference type="Proteomes" id="UP000229340"/>
    </source>
</evidence>
<organism evidence="3 5">
    <name type="scientific">Faucicola osloensis</name>
    <name type="common">Moraxella osloensis</name>
    <dbReference type="NCBI Taxonomy" id="34062"/>
    <lineage>
        <taxon>Bacteria</taxon>
        <taxon>Pseudomonadati</taxon>
        <taxon>Pseudomonadota</taxon>
        <taxon>Gammaproteobacteria</taxon>
        <taxon>Moraxellales</taxon>
        <taxon>Moraxellaceae</taxon>
        <taxon>Faucicola</taxon>
    </lineage>
</organism>
<evidence type="ECO:0000256" key="1">
    <source>
        <dbReference type="SAM" id="MobiDB-lite"/>
    </source>
</evidence>
<dbReference type="RefSeq" id="WP_100271078.1">
    <property type="nucleotide sequence ID" value="NZ_CP024444.1"/>
</dbReference>